<dbReference type="Proteomes" id="UP001518989">
    <property type="component" value="Unassembled WGS sequence"/>
</dbReference>
<name>A0ABS3KXS9_9PROT</name>
<sequence length="238" mass="25454">MSLGAAGMGEQGKRYEAWLMLEVALAFRNRGHQATWITCHVGGPPRKALFRGSPGSMKKCGVTVDAPGYIQLINNGRHYELHNSIQFRGVSGALHEVDLSIIPARVGNGLRAAGGGYPDGKPCVALELKRFKLTGSFSIGLMRAMLLAAVDLSLELYPSAPKTSFDIAHISPTGVFACGELRESAWIAVTTVANIGASQRLAARYGASVEATFQVDIRQVAGTNTRVGILVDQLLQYL</sequence>
<proteinExistence type="predicted"/>
<protein>
    <submittedName>
        <fullName evidence="1">Uncharacterized protein</fullName>
    </submittedName>
</protein>
<keyword evidence="2" id="KW-1185">Reference proteome</keyword>
<organism evidence="1 2">
    <name type="scientific">Roseomonas haemaphysalidis</name>
    <dbReference type="NCBI Taxonomy" id="2768162"/>
    <lineage>
        <taxon>Bacteria</taxon>
        <taxon>Pseudomonadati</taxon>
        <taxon>Pseudomonadota</taxon>
        <taxon>Alphaproteobacteria</taxon>
        <taxon>Acetobacterales</taxon>
        <taxon>Roseomonadaceae</taxon>
        <taxon>Roseomonas</taxon>
    </lineage>
</organism>
<dbReference type="RefSeq" id="WP_207444060.1">
    <property type="nucleotide sequence ID" value="NZ_CP061182.1"/>
</dbReference>
<dbReference type="EMBL" id="JACTNG010000019">
    <property type="protein sequence ID" value="MBO1081722.1"/>
    <property type="molecule type" value="Genomic_DNA"/>
</dbReference>
<reference evidence="1 2" key="1">
    <citation type="submission" date="2020-09" db="EMBL/GenBank/DDBJ databases">
        <title>Roseomonas.</title>
        <authorList>
            <person name="Zhu W."/>
        </authorList>
    </citation>
    <scope>NUCLEOTIDE SEQUENCE [LARGE SCALE GENOMIC DNA]</scope>
    <source>
        <strain evidence="1 2">573</strain>
    </source>
</reference>
<gene>
    <name evidence="1" type="ORF">IAI61_22065</name>
</gene>
<evidence type="ECO:0000313" key="2">
    <source>
        <dbReference type="Proteomes" id="UP001518989"/>
    </source>
</evidence>
<evidence type="ECO:0000313" key="1">
    <source>
        <dbReference type="EMBL" id="MBO1081722.1"/>
    </source>
</evidence>
<accession>A0ABS3KXS9</accession>
<comment type="caution">
    <text evidence="1">The sequence shown here is derived from an EMBL/GenBank/DDBJ whole genome shotgun (WGS) entry which is preliminary data.</text>
</comment>